<sequence length="97" mass="10260">MALNRKLSPILHGRKIARSEAAPTQLTLSFTDGSQLQVRLGSTPPEIPAEAVIEKVLESGSRFVLVFAAGSSLELVLADPGASVCLRDGQGRVEYLG</sequence>
<organism evidence="1 2">
    <name type="scientific">Methylacidimicrobium cyclopophantes</name>
    <dbReference type="NCBI Taxonomy" id="1041766"/>
    <lineage>
        <taxon>Bacteria</taxon>
        <taxon>Pseudomonadati</taxon>
        <taxon>Verrucomicrobiota</taxon>
        <taxon>Methylacidimicrobium</taxon>
    </lineage>
</organism>
<comment type="caution">
    <text evidence="1">The sequence shown here is derived from an EMBL/GenBank/DDBJ whole genome shotgun (WGS) entry which is preliminary data.</text>
</comment>
<evidence type="ECO:0000313" key="2">
    <source>
        <dbReference type="Proteomes" id="UP000381693"/>
    </source>
</evidence>
<gene>
    <name evidence="1" type="ORF">MAMC_01833</name>
</gene>
<evidence type="ECO:0000313" key="1">
    <source>
        <dbReference type="EMBL" id="VVM07806.1"/>
    </source>
</evidence>
<dbReference type="AlphaFoldDB" id="A0A5E6MFB7"/>
<dbReference type="EMBL" id="CABFUZ020000199">
    <property type="protein sequence ID" value="VVM07806.1"/>
    <property type="molecule type" value="Genomic_DNA"/>
</dbReference>
<keyword evidence="2" id="KW-1185">Reference proteome</keyword>
<reference evidence="1" key="1">
    <citation type="submission" date="2019-09" db="EMBL/GenBank/DDBJ databases">
        <authorList>
            <person name="Cremers G."/>
        </authorList>
    </citation>
    <scope>NUCLEOTIDE SEQUENCE [LARGE SCALE GENOMIC DNA]</scope>
    <source>
        <strain evidence="1">3B</strain>
    </source>
</reference>
<dbReference type="OrthoDB" id="196633at2"/>
<proteinExistence type="predicted"/>
<dbReference type="RefSeq" id="WP_142525766.1">
    <property type="nucleotide sequence ID" value="NZ_CABFUZ020000199.1"/>
</dbReference>
<dbReference type="Proteomes" id="UP000381693">
    <property type="component" value="Unassembled WGS sequence"/>
</dbReference>
<protein>
    <submittedName>
        <fullName evidence="1">Uncharacterized protein</fullName>
    </submittedName>
</protein>
<accession>A0A5E6MFB7</accession>
<name>A0A5E6MFB7_9BACT</name>